<dbReference type="EMBL" id="JAWMAJ010000011">
    <property type="protein sequence ID" value="MDV7215328.1"/>
    <property type="molecule type" value="Genomic_DNA"/>
</dbReference>
<dbReference type="Gene3D" id="1.10.10.10">
    <property type="entry name" value="Winged helix-like DNA-binding domain superfamily/Winged helix DNA-binding domain"/>
    <property type="match status" value="1"/>
</dbReference>
<protein>
    <submittedName>
        <fullName evidence="4">PadR family transcriptional regulator</fullName>
    </submittedName>
</protein>
<dbReference type="InterPro" id="IPR036388">
    <property type="entry name" value="WH-like_DNA-bd_sf"/>
</dbReference>
<evidence type="ECO:0000313" key="5">
    <source>
        <dbReference type="Proteomes" id="UP001187346"/>
    </source>
</evidence>
<dbReference type="InterPro" id="IPR005149">
    <property type="entry name" value="Tscrpt_reg_PadR_N"/>
</dbReference>
<evidence type="ECO:0000313" key="4">
    <source>
        <dbReference type="EMBL" id="MDV7215328.1"/>
    </source>
</evidence>
<feature type="compositionally biased region" description="Low complexity" evidence="1">
    <location>
        <begin position="174"/>
        <end position="184"/>
    </location>
</feature>
<keyword evidence="5" id="KW-1185">Reference proteome</keyword>
<name>A0ABU4F415_9ACTN</name>
<proteinExistence type="predicted"/>
<accession>A0ABU4F415</accession>
<evidence type="ECO:0000259" key="3">
    <source>
        <dbReference type="Pfam" id="PF10400"/>
    </source>
</evidence>
<gene>
    <name evidence="4" type="ORF">R5A26_05130</name>
</gene>
<feature type="domain" description="Transcription regulator PadR N-terminal" evidence="2">
    <location>
        <begin position="7"/>
        <end position="75"/>
    </location>
</feature>
<feature type="region of interest" description="Disordered" evidence="1">
    <location>
        <begin position="172"/>
        <end position="206"/>
    </location>
</feature>
<evidence type="ECO:0000259" key="2">
    <source>
        <dbReference type="Pfam" id="PF03551"/>
    </source>
</evidence>
<feature type="domain" description="Transcription regulator PadR C-terminal" evidence="3">
    <location>
        <begin position="89"/>
        <end position="170"/>
    </location>
</feature>
<dbReference type="Proteomes" id="UP001187346">
    <property type="component" value="Unassembled WGS sequence"/>
</dbReference>
<comment type="caution">
    <text evidence="4">The sequence shown here is derived from an EMBL/GenBank/DDBJ whole genome shotgun (WGS) entry which is preliminary data.</text>
</comment>
<evidence type="ECO:0000256" key="1">
    <source>
        <dbReference type="SAM" id="MobiDB-lite"/>
    </source>
</evidence>
<sequence length="206" mass="23007">MSLRNALLGLLVFRPGSGYDLLKMFDTSLGYVWPAKQSQIYGELTKLDATGLIKVTEEGPRGRKQYSLTPEGHAETLRWLSETRESRPLRNPMLLQTFFLGLLPREDAVQRLLDHAEASAKEHDTLVSLRDTEEWDKDMLTVCGRLVLEHGIRQRVLEQEWAHWAAEQLRSGHAEGPGTTGTETADADTTDPGVVADSTDQAHSGR</sequence>
<dbReference type="InterPro" id="IPR036390">
    <property type="entry name" value="WH_DNA-bd_sf"/>
</dbReference>
<dbReference type="SUPFAM" id="SSF46785">
    <property type="entry name" value="Winged helix' DNA-binding domain"/>
    <property type="match status" value="1"/>
</dbReference>
<dbReference type="PANTHER" id="PTHR43252:SF2">
    <property type="entry name" value="TRANSCRIPTION REGULATOR, PADR-LIKE FAMILY"/>
    <property type="match status" value="1"/>
</dbReference>
<dbReference type="Pfam" id="PF10400">
    <property type="entry name" value="Vir_act_alpha_C"/>
    <property type="match status" value="1"/>
</dbReference>
<organism evidence="4 5">
    <name type="scientific">Streptomyces prunicolor</name>
    <dbReference type="NCBI Taxonomy" id="67348"/>
    <lineage>
        <taxon>Bacteria</taxon>
        <taxon>Bacillati</taxon>
        <taxon>Actinomycetota</taxon>
        <taxon>Actinomycetes</taxon>
        <taxon>Kitasatosporales</taxon>
        <taxon>Streptomycetaceae</taxon>
        <taxon>Streptomyces</taxon>
    </lineage>
</organism>
<reference evidence="4 5" key="1">
    <citation type="submission" date="2023-10" db="EMBL/GenBank/DDBJ databases">
        <title>Characterization of rhizosphere-enriched actinobacteria from wheat plants lab-grown on chernevaya soil.</title>
        <authorList>
            <person name="Tikhonova E.N."/>
            <person name="Konopkin A."/>
            <person name="Kravchenko I.K."/>
        </authorList>
    </citation>
    <scope>NUCLEOTIDE SEQUENCE [LARGE SCALE GENOMIC DNA]</scope>
    <source>
        <strain evidence="4 5">RR29</strain>
    </source>
</reference>
<dbReference type="InterPro" id="IPR018309">
    <property type="entry name" value="Tscrpt_reg_PadR_C"/>
</dbReference>
<dbReference type="PANTHER" id="PTHR43252">
    <property type="entry name" value="TRANSCRIPTIONAL REGULATOR YQJI"/>
    <property type="match status" value="1"/>
</dbReference>
<dbReference type="Pfam" id="PF03551">
    <property type="entry name" value="PadR"/>
    <property type="match status" value="1"/>
</dbReference>
<dbReference type="RefSeq" id="WP_317770230.1">
    <property type="nucleotide sequence ID" value="NZ_JAWMAJ010000011.1"/>
</dbReference>